<keyword evidence="4" id="KW-1185">Reference proteome</keyword>
<proteinExistence type="predicted"/>
<organism evidence="3 4">
    <name type="scientific">Batillaria attramentaria</name>
    <dbReference type="NCBI Taxonomy" id="370345"/>
    <lineage>
        <taxon>Eukaryota</taxon>
        <taxon>Metazoa</taxon>
        <taxon>Spiralia</taxon>
        <taxon>Lophotrochozoa</taxon>
        <taxon>Mollusca</taxon>
        <taxon>Gastropoda</taxon>
        <taxon>Caenogastropoda</taxon>
        <taxon>Sorbeoconcha</taxon>
        <taxon>Cerithioidea</taxon>
        <taxon>Batillariidae</taxon>
        <taxon>Batillaria</taxon>
    </lineage>
</organism>
<dbReference type="PANTHER" id="PTHR10412:SF10">
    <property type="entry name" value="GLYCOSYL HYDROLASE FAMILY 63 C-TERMINAL DOMAIN-CONTAINING PROTEIN"/>
    <property type="match status" value="1"/>
</dbReference>
<dbReference type="InterPro" id="IPR031335">
    <property type="entry name" value="Glyco_hydro_63_C"/>
</dbReference>
<feature type="compositionally biased region" description="Basic and acidic residues" evidence="1">
    <location>
        <begin position="52"/>
        <end position="75"/>
    </location>
</feature>
<dbReference type="EMBL" id="JACVVK020000008">
    <property type="protein sequence ID" value="KAK7506092.1"/>
    <property type="molecule type" value="Genomic_DNA"/>
</dbReference>
<feature type="domain" description="Glycosyl hydrolase family 63 C-terminal" evidence="2">
    <location>
        <begin position="645"/>
        <end position="850"/>
    </location>
</feature>
<feature type="compositionally biased region" description="Basic and acidic residues" evidence="1">
    <location>
        <begin position="1"/>
        <end position="17"/>
    </location>
</feature>
<dbReference type="AlphaFoldDB" id="A0ABD0M395"/>
<gene>
    <name evidence="3" type="ORF">BaRGS_00002814</name>
</gene>
<name>A0ABD0M395_9CAEN</name>
<feature type="region of interest" description="Disordered" evidence="1">
    <location>
        <begin position="1"/>
        <end position="102"/>
    </location>
</feature>
<dbReference type="PANTHER" id="PTHR10412">
    <property type="entry name" value="MANNOSYL-OLIGOSACCHARIDE GLUCOSIDASE"/>
    <property type="match status" value="1"/>
</dbReference>
<dbReference type="InterPro" id="IPR004888">
    <property type="entry name" value="Glycoside_hydrolase_63"/>
</dbReference>
<reference evidence="3 4" key="1">
    <citation type="journal article" date="2023" name="Sci. Data">
        <title>Genome assembly of the Korean intertidal mud-creeper Batillaria attramentaria.</title>
        <authorList>
            <person name="Patra A.K."/>
            <person name="Ho P.T."/>
            <person name="Jun S."/>
            <person name="Lee S.J."/>
            <person name="Kim Y."/>
            <person name="Won Y.J."/>
        </authorList>
    </citation>
    <scope>NUCLEOTIDE SEQUENCE [LARGE SCALE GENOMIC DNA]</scope>
    <source>
        <strain evidence="3">Wonlab-2016</strain>
    </source>
</reference>
<evidence type="ECO:0000256" key="1">
    <source>
        <dbReference type="SAM" id="MobiDB-lite"/>
    </source>
</evidence>
<dbReference type="GO" id="GO:0016787">
    <property type="term" value="F:hydrolase activity"/>
    <property type="evidence" value="ECO:0007669"/>
    <property type="project" value="UniProtKB-ARBA"/>
</dbReference>
<dbReference type="InterPro" id="IPR012341">
    <property type="entry name" value="6hp_glycosidase-like_sf"/>
</dbReference>
<evidence type="ECO:0000313" key="4">
    <source>
        <dbReference type="Proteomes" id="UP001519460"/>
    </source>
</evidence>
<evidence type="ECO:0000259" key="2">
    <source>
        <dbReference type="Pfam" id="PF03200"/>
    </source>
</evidence>
<dbReference type="Gene3D" id="1.50.10.10">
    <property type="match status" value="1"/>
</dbReference>
<dbReference type="InterPro" id="IPR008928">
    <property type="entry name" value="6-hairpin_glycosidase_sf"/>
</dbReference>
<protein>
    <recommendedName>
        <fullName evidence="2">Glycosyl hydrolase family 63 C-terminal domain-containing protein</fullName>
    </recommendedName>
</protein>
<accession>A0ABD0M395</accession>
<sequence>MSKSKDPWRQESYHSIEESDSDSPVEKKRRVSSGDGPHVTASEEDNTASVSTKEDETEKDSLEEITKADQEKEERDDFSDITSETQVEGYENGNASAPSESFDMVDDPLFWGPYLSERQWGTVREDYSEQDNSWEHISHEDAVSHAYVSGEDGLLGVCDRFSLLCASVALWNGKDCMLKERLFGLTGVEGNHGEDVKELYYYLDNTPDHSYMRALYKYPQSAFPYQMLREENKRRSLLDPEFELLDTGIFDMFGHWDVMVEYAKTDHLGIACRIMAINNSQHEEQIHIIPQFLLRNVRRGREPIPQMSGHLQPVMSANSDGSVQIHYQLGHWRLEFMSADCEDGATLLFTDNTSVGCKSCHDKPLYTKDAFHKYIVQGKHEAVNPGHIGTKCAGLHRLIANPGGHVSVYWRIEPAHAPMEYTISDYRELFTRKRNEAQKFYDSVFSGSLIAEERNVAVQAIAGLLWSKQYYCFDVKTWLKDYRKCRQNRGRKARNYGWGHVLNYDILLMPDKWEFPWYAGWDLCISTVLLARYDVQFAKEQMLIFLSDNYMNARGQLPGCEFEMGQSNPPLQPWACLHVYQMDQNRDFNFLRRCYHRLLLNYGWWCSLEYEETRTYGRGFLGMDNISVVDRSGPLPSGWTLVQADCTAWVACFCLWMLRITLELGTFDPAYLDMAPKFLNHFLQIAEAINHPIADMGLWHEEDRFFYDVFHTLADVLPIRVRSWTGMIPLFAVASITLPNSLAVEEAIVRMGENEIFLSLLPMERVRYVLQKVFSTEEFYSPFGIRSLSKAHQGIGVKMQVGPTSTSAHYAPGESDCGFFGGNSNWRGPVWMFMNYLLLESLDVYQHKISHSGSDISLPRPYSSPDCTASLAEMMVDLTYRLVSIFLPNSHGDRPVHGVGSKYAVDPKWRHLVLFYEFFHADTGRGCGASHQTGWTATVIELLLRLQKSRVSSPRHSSVADHPRPH</sequence>
<comment type="caution">
    <text evidence="3">The sequence shown here is derived from an EMBL/GenBank/DDBJ whole genome shotgun (WGS) entry which is preliminary data.</text>
</comment>
<evidence type="ECO:0000313" key="3">
    <source>
        <dbReference type="EMBL" id="KAK7506092.1"/>
    </source>
</evidence>
<dbReference type="SUPFAM" id="SSF48208">
    <property type="entry name" value="Six-hairpin glycosidases"/>
    <property type="match status" value="1"/>
</dbReference>
<dbReference type="Proteomes" id="UP001519460">
    <property type="component" value="Unassembled WGS sequence"/>
</dbReference>
<dbReference type="Pfam" id="PF03200">
    <property type="entry name" value="Glyco_hydro_63"/>
    <property type="match status" value="1"/>
</dbReference>